<evidence type="ECO:0000313" key="3">
    <source>
        <dbReference type="Proteomes" id="UP000288711"/>
    </source>
</evidence>
<keyword evidence="3" id="KW-1185">Reference proteome</keyword>
<dbReference type="GO" id="GO:0003743">
    <property type="term" value="F:translation initiation factor activity"/>
    <property type="evidence" value="ECO:0007669"/>
    <property type="project" value="UniProtKB-KW"/>
</dbReference>
<feature type="compositionally biased region" description="Low complexity" evidence="1">
    <location>
        <begin position="1"/>
        <end position="26"/>
    </location>
</feature>
<dbReference type="AlphaFoldDB" id="A0A444B1H4"/>
<protein>
    <submittedName>
        <fullName evidence="2">Translation initiation factor IF-3</fullName>
    </submittedName>
</protein>
<organism evidence="2 3">
    <name type="scientific">Janibacter hoylei PVAS-1</name>
    <dbReference type="NCBI Taxonomy" id="1210046"/>
    <lineage>
        <taxon>Bacteria</taxon>
        <taxon>Bacillati</taxon>
        <taxon>Actinomycetota</taxon>
        <taxon>Actinomycetes</taxon>
        <taxon>Micrococcales</taxon>
        <taxon>Intrasporangiaceae</taxon>
        <taxon>Janibacter</taxon>
    </lineage>
</organism>
<name>A0A444B1H4_9MICO</name>
<feature type="non-terminal residue" evidence="2">
    <location>
        <position position="1"/>
    </location>
</feature>
<keyword evidence="2" id="KW-0396">Initiation factor</keyword>
<sequence length="49" mass="5201">PTAAAVPGSARPRPAPAARSNASTPRPWQPRPQSLTRRTPPRPARQPPA</sequence>
<feature type="region of interest" description="Disordered" evidence="1">
    <location>
        <begin position="1"/>
        <end position="49"/>
    </location>
</feature>
<keyword evidence="2" id="KW-0648">Protein biosynthesis</keyword>
<gene>
    <name evidence="2" type="ORF">CWN80_13310</name>
</gene>
<comment type="caution">
    <text evidence="2">The sequence shown here is derived from an EMBL/GenBank/DDBJ whole genome shotgun (WGS) entry which is preliminary data.</text>
</comment>
<reference evidence="2 3" key="1">
    <citation type="journal article" date="2009" name="Int. J. Syst. Evol. Microbiol.">
        <title>Janibacter hoylei sp. nov., Bacillus isronensis sp. nov. and Bacillus aryabhattai sp. nov., isolated from cryotubes used for collecting air from the upper atmosphere.</title>
        <authorList>
            <person name="Shivaji S."/>
            <person name="Chaturvedi P."/>
            <person name="Begum Z."/>
            <person name="Pindi P.K."/>
            <person name="Manorama R."/>
            <person name="Padmanaban D.A."/>
            <person name="Shouche Y.S."/>
            <person name="Pawar S."/>
            <person name="Vaishampayan P."/>
            <person name="Dutt C.B."/>
            <person name="Datta G.N."/>
            <person name="Manchanda R.K."/>
            <person name="Rao U.R."/>
            <person name="Bhargava P.M."/>
            <person name="Narlikar J.V."/>
        </authorList>
    </citation>
    <scope>NUCLEOTIDE SEQUENCE [LARGE SCALE GENOMIC DNA]</scope>
    <source>
        <strain evidence="2 3">PVAS-1</strain>
    </source>
</reference>
<proteinExistence type="predicted"/>
<evidence type="ECO:0000256" key="1">
    <source>
        <dbReference type="SAM" id="MobiDB-lite"/>
    </source>
</evidence>
<evidence type="ECO:0000313" key="2">
    <source>
        <dbReference type="EMBL" id="RWU82229.1"/>
    </source>
</evidence>
<dbReference type="Proteomes" id="UP000288711">
    <property type="component" value="Unassembled WGS sequence"/>
</dbReference>
<accession>A0A444B1H4</accession>
<dbReference type="EMBL" id="PIPF01000012">
    <property type="protein sequence ID" value="RWU82229.1"/>
    <property type="molecule type" value="Genomic_DNA"/>
</dbReference>